<reference evidence="12 13" key="1">
    <citation type="submission" date="2010-05" db="EMBL/GenBank/DDBJ databases">
        <title>The Genome Sequence of Thecamonas trahens ATCC 50062.</title>
        <authorList>
            <consortium name="The Broad Institute Genome Sequencing Platform"/>
            <person name="Russ C."/>
            <person name="Cuomo C."/>
            <person name="Shea T."/>
            <person name="Young S.K."/>
            <person name="Zeng Q."/>
            <person name="Koehrsen M."/>
            <person name="Haas B."/>
            <person name="Borodovsky M."/>
            <person name="Guigo R."/>
            <person name="Alvarado L."/>
            <person name="Berlin A."/>
            <person name="Bochicchio J."/>
            <person name="Borenstein D."/>
            <person name="Chapman S."/>
            <person name="Chen Z."/>
            <person name="Freedman E."/>
            <person name="Gellesch M."/>
            <person name="Goldberg J."/>
            <person name="Griggs A."/>
            <person name="Gujja S."/>
            <person name="Heilman E."/>
            <person name="Heiman D."/>
            <person name="Hepburn T."/>
            <person name="Howarth C."/>
            <person name="Jen D."/>
            <person name="Larson L."/>
            <person name="Mehta T."/>
            <person name="Park D."/>
            <person name="Pearson M."/>
            <person name="Roberts A."/>
            <person name="Saif S."/>
            <person name="Shenoy N."/>
            <person name="Sisk P."/>
            <person name="Stolte C."/>
            <person name="Sykes S."/>
            <person name="Thomson T."/>
            <person name="Walk T."/>
            <person name="White J."/>
            <person name="Yandava C."/>
            <person name="Burger G."/>
            <person name="Gray M.W."/>
            <person name="Holland P.W.H."/>
            <person name="King N."/>
            <person name="Lang F.B.F."/>
            <person name="Roger A.J."/>
            <person name="Ruiz-Trillo I."/>
            <person name="Lander E."/>
            <person name="Nusbaum C."/>
        </authorList>
    </citation>
    <scope>NUCLEOTIDE SEQUENCE [LARGE SCALE GENOMIC DNA]</scope>
    <source>
        <strain evidence="12 13">ATCC 50062</strain>
    </source>
</reference>
<dbReference type="Gene3D" id="3.10.520.10">
    <property type="entry name" value="ApbE-like domains"/>
    <property type="match status" value="1"/>
</dbReference>
<dbReference type="PANTHER" id="PTHR30040">
    <property type="entry name" value="THIAMINE BIOSYNTHESIS LIPOPROTEIN APBE"/>
    <property type="match status" value="1"/>
</dbReference>
<comment type="cofactor">
    <cofactor evidence="1">
        <name>Mg(2+)</name>
        <dbReference type="ChEBI" id="CHEBI:18420"/>
    </cofactor>
</comment>
<dbReference type="GO" id="GO:0046872">
    <property type="term" value="F:metal ion binding"/>
    <property type="evidence" value="ECO:0007669"/>
    <property type="project" value="UniProtKB-KW"/>
</dbReference>
<evidence type="ECO:0000256" key="10">
    <source>
        <dbReference type="ARBA" id="ARBA00048540"/>
    </source>
</evidence>
<dbReference type="Proteomes" id="UP000054408">
    <property type="component" value="Unassembled WGS sequence"/>
</dbReference>
<sequence>MALAYHVVALPPGIGPDAHAAASSAVAEAIDTSFDAIHAVLDPFNPDSEIVALNAFLAVDAESIDGADNADGTNGAATGEKQAPSPSFSLSPLMQRALALAGEAHALTLGAYDATAKPLYDAWRSALAADSLLSPARQKDVMNVVGWHLVEVDDGKIVRDRIPPGVQIDLLGLAKGLAIDLIADALLDVGFEAFMVEWGGDMVVAGGPPAAPPSSALGGRRAGPQTHTGVGWGWDVAVATPPPVSTLFAAWTAGEPLADLAGSAGTLATLKITPPPGVRYVSVVTSGDYTELFKFGHTHFVDPHSGALLKLGAGMPASVTIVTSAACALADALATAAVVIGARSGPDGIAAWLDLLPSRLESPGHLAYGLWWRPGPDCDTTWLSTLESSLLCARRGSDGSAAMPAPIRRLLRCLPRGMWELRLGPELEALTATSVITLPTAITFALEASAATSLPLGTELSQAHAAELALPAGVASILFTGTFSAVRCVAGRKEAPTGVTPLVATGLSVYAVGDHVLVVGFIDGAVPGDVAGGLPTLYANREVTLASHPVVKAFGKNAPIAVLDPGPDDPSLLLDALCAFPAALMVRKTMVDKRIDYDWFAVRFVELSLEPALVAVTLPGAVPAGAALTLNLLSMRQKQLLGTLRPSEEHQYEAKASAAFRRLQTATFREADVEYAAIRSSTAVVLCTATETAIRVSSGTSLVVCRVHGLLERSPWRPAAAAVFANGIVASVASTQAAPSAPTTPQPQPSSASIDPPPEVADLLAAFS</sequence>
<keyword evidence="5" id="KW-0808">Transferase</keyword>
<gene>
    <name evidence="12" type="ORF">AMSG_03252</name>
</gene>
<dbReference type="AlphaFoldDB" id="A0A0L0D401"/>
<dbReference type="InterPro" id="IPR024932">
    <property type="entry name" value="ApbE"/>
</dbReference>
<evidence type="ECO:0000256" key="8">
    <source>
        <dbReference type="ARBA" id="ARBA00022842"/>
    </source>
</evidence>
<evidence type="ECO:0000256" key="9">
    <source>
        <dbReference type="ARBA" id="ARBA00031306"/>
    </source>
</evidence>
<evidence type="ECO:0000256" key="1">
    <source>
        <dbReference type="ARBA" id="ARBA00001946"/>
    </source>
</evidence>
<dbReference type="EMBL" id="GL349444">
    <property type="protein sequence ID" value="KNC46821.1"/>
    <property type="molecule type" value="Genomic_DNA"/>
</dbReference>
<name>A0A0L0D401_THETB</name>
<evidence type="ECO:0000313" key="12">
    <source>
        <dbReference type="EMBL" id="KNC46821.1"/>
    </source>
</evidence>
<keyword evidence="12" id="KW-0449">Lipoprotein</keyword>
<dbReference type="EC" id="2.7.1.180" evidence="2"/>
<dbReference type="GO" id="GO:0016740">
    <property type="term" value="F:transferase activity"/>
    <property type="evidence" value="ECO:0007669"/>
    <property type="project" value="UniProtKB-KW"/>
</dbReference>
<keyword evidence="8" id="KW-0460">Magnesium</keyword>
<evidence type="ECO:0000256" key="2">
    <source>
        <dbReference type="ARBA" id="ARBA00011955"/>
    </source>
</evidence>
<dbReference type="RefSeq" id="XP_013760096.1">
    <property type="nucleotide sequence ID" value="XM_013904642.1"/>
</dbReference>
<accession>A0A0L0D401</accession>
<organism evidence="12 13">
    <name type="scientific">Thecamonas trahens ATCC 50062</name>
    <dbReference type="NCBI Taxonomy" id="461836"/>
    <lineage>
        <taxon>Eukaryota</taxon>
        <taxon>Apusozoa</taxon>
        <taxon>Apusomonadida</taxon>
        <taxon>Apusomonadidae</taxon>
        <taxon>Thecamonas</taxon>
    </lineage>
</organism>
<dbReference type="Pfam" id="PF02424">
    <property type="entry name" value="ApbE"/>
    <property type="match status" value="1"/>
</dbReference>
<evidence type="ECO:0000256" key="6">
    <source>
        <dbReference type="ARBA" id="ARBA00022723"/>
    </source>
</evidence>
<keyword evidence="13" id="KW-1185">Reference proteome</keyword>
<proteinExistence type="predicted"/>
<comment type="catalytic activity">
    <reaction evidence="10">
        <text>L-threonyl-[protein] + FAD = FMN-L-threonyl-[protein] + AMP + H(+)</text>
        <dbReference type="Rhea" id="RHEA:36847"/>
        <dbReference type="Rhea" id="RHEA-COMP:11060"/>
        <dbReference type="Rhea" id="RHEA-COMP:11061"/>
        <dbReference type="ChEBI" id="CHEBI:15378"/>
        <dbReference type="ChEBI" id="CHEBI:30013"/>
        <dbReference type="ChEBI" id="CHEBI:57692"/>
        <dbReference type="ChEBI" id="CHEBI:74257"/>
        <dbReference type="ChEBI" id="CHEBI:456215"/>
        <dbReference type="EC" id="2.7.1.180"/>
    </reaction>
</comment>
<evidence type="ECO:0000256" key="4">
    <source>
        <dbReference type="ARBA" id="ARBA00022630"/>
    </source>
</evidence>
<feature type="region of interest" description="Disordered" evidence="11">
    <location>
        <begin position="735"/>
        <end position="758"/>
    </location>
</feature>
<dbReference type="PANTHER" id="PTHR30040:SF2">
    <property type="entry name" value="FAD:PROTEIN FMN TRANSFERASE"/>
    <property type="match status" value="1"/>
</dbReference>
<evidence type="ECO:0000256" key="11">
    <source>
        <dbReference type="SAM" id="MobiDB-lite"/>
    </source>
</evidence>
<evidence type="ECO:0000256" key="5">
    <source>
        <dbReference type="ARBA" id="ARBA00022679"/>
    </source>
</evidence>
<evidence type="ECO:0000256" key="7">
    <source>
        <dbReference type="ARBA" id="ARBA00022827"/>
    </source>
</evidence>
<evidence type="ECO:0000256" key="3">
    <source>
        <dbReference type="ARBA" id="ARBA00016337"/>
    </source>
</evidence>
<keyword evidence="6" id="KW-0479">Metal-binding</keyword>
<dbReference type="SUPFAM" id="SSF143631">
    <property type="entry name" value="ApbE-like"/>
    <property type="match status" value="1"/>
</dbReference>
<protein>
    <recommendedName>
        <fullName evidence="3">FAD:protein FMN transferase</fullName>
        <ecNumber evidence="2">2.7.1.180</ecNumber>
    </recommendedName>
    <alternativeName>
        <fullName evidence="9">Flavin transferase</fullName>
    </alternativeName>
</protein>
<dbReference type="GeneID" id="25562866"/>
<evidence type="ECO:0000313" key="13">
    <source>
        <dbReference type="Proteomes" id="UP000054408"/>
    </source>
</evidence>
<keyword evidence="4" id="KW-0285">Flavoprotein</keyword>
<keyword evidence="7" id="KW-0274">FAD</keyword>
<dbReference type="InterPro" id="IPR003374">
    <property type="entry name" value="ApbE-like_sf"/>
</dbReference>